<name>A0A120KN90_9BACT</name>
<evidence type="ECO:0000313" key="2">
    <source>
        <dbReference type="EMBL" id="AMD90409.1"/>
    </source>
</evidence>
<accession>A0A120KN90</accession>
<keyword evidence="3" id="KW-1185">Reference proteome</keyword>
<dbReference type="Proteomes" id="UP000069241">
    <property type="component" value="Chromosome"/>
</dbReference>
<sequence length="65" mass="7170">MKNPSSKCLLESAQDILRAAASGKPRHRRHVPCCRTSEKSGQAHVRPVPEKGYACKGSQALAWQR</sequence>
<gene>
    <name evidence="2" type="ORF">AXF13_09925</name>
</gene>
<protein>
    <submittedName>
        <fullName evidence="2">Uncharacterized protein</fullName>
    </submittedName>
</protein>
<dbReference type="EMBL" id="CP014229">
    <property type="protein sequence ID" value="AMD90409.1"/>
    <property type="molecule type" value="Genomic_DNA"/>
</dbReference>
<evidence type="ECO:0000256" key="1">
    <source>
        <dbReference type="SAM" id="MobiDB-lite"/>
    </source>
</evidence>
<dbReference type="AlphaFoldDB" id="A0A120KN90"/>
<organism evidence="2 3">
    <name type="scientific">Desulfovibrio fairfieldensis</name>
    <dbReference type="NCBI Taxonomy" id="44742"/>
    <lineage>
        <taxon>Bacteria</taxon>
        <taxon>Pseudomonadati</taxon>
        <taxon>Thermodesulfobacteriota</taxon>
        <taxon>Desulfovibrionia</taxon>
        <taxon>Desulfovibrionales</taxon>
        <taxon>Desulfovibrionaceae</taxon>
        <taxon>Desulfovibrio</taxon>
    </lineage>
</organism>
<feature type="region of interest" description="Disordered" evidence="1">
    <location>
        <begin position="21"/>
        <end position="42"/>
    </location>
</feature>
<dbReference type="KEGG" id="dfi:AXF13_09925"/>
<evidence type="ECO:0000313" key="3">
    <source>
        <dbReference type="Proteomes" id="UP000069241"/>
    </source>
</evidence>
<reference evidence="3" key="1">
    <citation type="submission" date="2016-02" db="EMBL/GenBank/DDBJ databases">
        <authorList>
            <person name="Holder M.E."/>
            <person name="Ajami N.J."/>
            <person name="Petrosino J.F."/>
        </authorList>
    </citation>
    <scope>NUCLEOTIDE SEQUENCE [LARGE SCALE GENOMIC DNA]</scope>
    <source>
        <strain evidence="3">CCUG 45958</strain>
    </source>
</reference>
<proteinExistence type="predicted"/>